<keyword evidence="4" id="KW-0234">DNA repair</keyword>
<dbReference type="PROSITE" id="PS00678">
    <property type="entry name" value="WD_REPEATS_1"/>
    <property type="match status" value="1"/>
</dbReference>
<dbReference type="SMART" id="SM00320">
    <property type="entry name" value="WD40"/>
    <property type="match status" value="7"/>
</dbReference>
<dbReference type="AlphaFoldDB" id="A0A4Y2F481"/>
<reference evidence="5 6" key="1">
    <citation type="journal article" date="2019" name="Sci. Rep.">
        <title>Orb-weaving spider Araneus ventricosus genome elucidates the spidroin gene catalogue.</title>
        <authorList>
            <person name="Kono N."/>
            <person name="Nakamura H."/>
            <person name="Ohtoshi R."/>
            <person name="Moran D.A.P."/>
            <person name="Shinohara A."/>
            <person name="Yoshida Y."/>
            <person name="Fujiwara M."/>
            <person name="Mori M."/>
            <person name="Tomita M."/>
            <person name="Arakawa K."/>
        </authorList>
    </citation>
    <scope>NUCLEOTIDE SEQUENCE [LARGE SCALE GENOMIC DNA]</scope>
</reference>
<protein>
    <recommendedName>
        <fullName evidence="4">Pre-mRNA-processing factor 19</fullName>
        <ecNumber evidence="4">2.3.2.27</ecNumber>
    </recommendedName>
</protein>
<dbReference type="InterPro" id="IPR019775">
    <property type="entry name" value="WD40_repeat_CS"/>
</dbReference>
<dbReference type="OrthoDB" id="687049at2759"/>
<comment type="similarity">
    <text evidence="4">Belongs to the WD repeat PRP19 family.</text>
</comment>
<keyword evidence="4" id="KW-0508">mRNA splicing</keyword>
<keyword evidence="4" id="KW-0833">Ubl conjugation pathway</keyword>
<organism evidence="5 6">
    <name type="scientific">Araneus ventricosus</name>
    <name type="common">Orbweaver spider</name>
    <name type="synonym">Epeira ventricosa</name>
    <dbReference type="NCBI Taxonomy" id="182803"/>
    <lineage>
        <taxon>Eukaryota</taxon>
        <taxon>Metazoa</taxon>
        <taxon>Ecdysozoa</taxon>
        <taxon>Arthropoda</taxon>
        <taxon>Chelicerata</taxon>
        <taxon>Arachnida</taxon>
        <taxon>Araneae</taxon>
        <taxon>Araneomorphae</taxon>
        <taxon>Entelegynae</taxon>
        <taxon>Araneoidea</taxon>
        <taxon>Araneidae</taxon>
        <taxon>Araneus</taxon>
    </lineage>
</organism>
<dbReference type="InterPro" id="IPR038959">
    <property type="entry name" value="Prp19"/>
</dbReference>
<evidence type="ECO:0000256" key="1">
    <source>
        <dbReference type="ARBA" id="ARBA00022574"/>
    </source>
</evidence>
<dbReference type="InterPro" id="IPR036322">
    <property type="entry name" value="WD40_repeat_dom_sf"/>
</dbReference>
<feature type="repeat" description="WD" evidence="3">
    <location>
        <begin position="348"/>
        <end position="382"/>
    </location>
</feature>
<keyword evidence="4" id="KW-0747">Spliceosome</keyword>
<evidence type="ECO:0000256" key="2">
    <source>
        <dbReference type="ARBA" id="ARBA00022737"/>
    </source>
</evidence>
<dbReference type="InterPro" id="IPR020472">
    <property type="entry name" value="WD40_PAC1"/>
</dbReference>
<evidence type="ECO:0000313" key="5">
    <source>
        <dbReference type="EMBL" id="GBM36223.1"/>
    </source>
</evidence>
<keyword evidence="4" id="KW-0227">DNA damage</keyword>
<comment type="pathway">
    <text evidence="4">Protein modification; protein ubiquitination.</text>
</comment>
<dbReference type="EC" id="2.3.2.27" evidence="4"/>
<dbReference type="EMBL" id="BGPR01000806">
    <property type="protein sequence ID" value="GBM36223.1"/>
    <property type="molecule type" value="Genomic_DNA"/>
</dbReference>
<name>A0A4Y2F481_ARAVE</name>
<sequence>MNGVAEGVRCLRLEAELPKGIWAELAYTFIYLKNRFPHKREKAGPRLRGHNDVEKYCENNNIKYDAQQFNFHHQVGEPIPQSRADDDDSSGLENYHTTIVEPTSYEEAMIQPEARSWQEAMKEELGVLKERNVYDVVQRPQNTKQYGVEAGGVADQPVEEAGMTPEVIQKLQDKATLLTTERKKRGKSVPEELVKPEQVRQFQTLASHPGLHSASVPGILSMDVCPTDTSKILTGGNDKNAAIFNKDTEQVITILKGHTKKVTSVIYHPEEDTVITASPDSMIRIWHVPTSQTIQAIKAHEGGVTGLSLHATGDYLLSTSTDEHWAFSDLRTGRVLTKEGDTTTPHSLTTAQFHPDGLIFGTGTSDSVIKIWDLKERANVANFPGHSGPISAIAFSENGYYLATSADDSVVKLWDLRKLKNFKTLTLDEAYEVKSLCFDQSGTYLAVAGSDIRIYLCKQWDNLKTFSDHTALATGVRFGQHAHFVASVSMDRTLKIYGM</sequence>
<feature type="repeat" description="WD" evidence="3">
    <location>
        <begin position="383"/>
        <end position="424"/>
    </location>
</feature>
<dbReference type="PANTHER" id="PTHR43995">
    <property type="entry name" value="PRE-MRNA-PROCESSING FACTOR 19"/>
    <property type="match status" value="1"/>
</dbReference>
<dbReference type="GO" id="GO:0070534">
    <property type="term" value="P:protein K63-linked ubiquitination"/>
    <property type="evidence" value="ECO:0007669"/>
    <property type="project" value="UniProtKB-UniRule"/>
</dbReference>
<dbReference type="InterPro" id="IPR001680">
    <property type="entry name" value="WD40_rpt"/>
</dbReference>
<comment type="caution">
    <text evidence="5">The sequence shown here is derived from an EMBL/GenBank/DDBJ whole genome shotgun (WGS) entry which is preliminary data.</text>
</comment>
<keyword evidence="4" id="KW-0808">Transferase</keyword>
<keyword evidence="6" id="KW-1185">Reference proteome</keyword>
<feature type="repeat" description="WD" evidence="3">
    <location>
        <begin position="255"/>
        <end position="296"/>
    </location>
</feature>
<dbReference type="GO" id="GO:0005737">
    <property type="term" value="C:cytoplasm"/>
    <property type="evidence" value="ECO:0007669"/>
    <property type="project" value="TreeGrafter"/>
</dbReference>
<dbReference type="CDD" id="cd00200">
    <property type="entry name" value="WD40"/>
    <property type="match status" value="1"/>
</dbReference>
<dbReference type="InterPro" id="IPR015943">
    <property type="entry name" value="WD40/YVTN_repeat-like_dom_sf"/>
</dbReference>
<gene>
    <name evidence="5" type="primary">PRPF19</name>
    <name evidence="5" type="ORF">AVEN_97586_1</name>
</gene>
<dbReference type="Pfam" id="PF24814">
    <property type="entry name" value="WD40_Prp19"/>
    <property type="match status" value="1"/>
</dbReference>
<dbReference type="Gene3D" id="2.130.10.10">
    <property type="entry name" value="YVTN repeat-like/Quinoprotein amine dehydrogenase"/>
    <property type="match status" value="1"/>
</dbReference>
<dbReference type="GO" id="GO:0000398">
    <property type="term" value="P:mRNA splicing, via spliceosome"/>
    <property type="evidence" value="ECO:0007669"/>
    <property type="project" value="InterPro"/>
</dbReference>
<dbReference type="PRINTS" id="PR00320">
    <property type="entry name" value="GPROTEINBRPT"/>
</dbReference>
<comment type="subunit">
    <text evidence="4">Homotetramer.</text>
</comment>
<dbReference type="Proteomes" id="UP000499080">
    <property type="component" value="Unassembled WGS sequence"/>
</dbReference>
<dbReference type="PROSITE" id="PS50082">
    <property type="entry name" value="WD_REPEATS_2"/>
    <property type="match status" value="4"/>
</dbReference>
<dbReference type="UniPathway" id="UPA00143"/>
<dbReference type="GO" id="GO:0071006">
    <property type="term" value="C:U2-type catalytic step 1 spliceosome"/>
    <property type="evidence" value="ECO:0007669"/>
    <property type="project" value="TreeGrafter"/>
</dbReference>
<keyword evidence="1 3" id="KW-0853">WD repeat</keyword>
<proteinExistence type="inferred from homology"/>
<dbReference type="GO" id="GO:0000974">
    <property type="term" value="C:Prp19 complex"/>
    <property type="evidence" value="ECO:0007669"/>
    <property type="project" value="UniProtKB-UniRule"/>
</dbReference>
<feature type="repeat" description="WD" evidence="3">
    <location>
        <begin position="466"/>
        <end position="499"/>
    </location>
</feature>
<evidence type="ECO:0000313" key="6">
    <source>
        <dbReference type="Proteomes" id="UP000499080"/>
    </source>
</evidence>
<dbReference type="PANTHER" id="PTHR43995:SF1">
    <property type="entry name" value="PRE-MRNA-PROCESSING FACTOR 19"/>
    <property type="match status" value="1"/>
</dbReference>
<evidence type="ECO:0000256" key="4">
    <source>
        <dbReference type="RuleBase" id="RU367101"/>
    </source>
</evidence>
<comment type="function">
    <text evidence="4">Ubiquitin-protein ligase which is mainly involved pre-mRNA splicing and DNA repair. Required for pre-mRNA splicing as component of the spliceosome.</text>
</comment>
<dbReference type="GO" id="GO:0006281">
    <property type="term" value="P:DNA repair"/>
    <property type="evidence" value="ECO:0007669"/>
    <property type="project" value="UniProtKB-KW"/>
</dbReference>
<dbReference type="PROSITE" id="PS50294">
    <property type="entry name" value="WD_REPEATS_REGION"/>
    <property type="match status" value="4"/>
</dbReference>
<evidence type="ECO:0000256" key="3">
    <source>
        <dbReference type="PROSITE-ProRule" id="PRU00221"/>
    </source>
</evidence>
<dbReference type="GO" id="GO:0061630">
    <property type="term" value="F:ubiquitin protein ligase activity"/>
    <property type="evidence" value="ECO:0007669"/>
    <property type="project" value="UniProtKB-UniRule"/>
</dbReference>
<comment type="subcellular location">
    <subcellularLocation>
        <location evidence="4">Nucleus</location>
    </subcellularLocation>
</comment>
<accession>A0A4Y2F481</accession>
<comment type="catalytic activity">
    <reaction evidence="4">
        <text>S-ubiquitinyl-[E2 ubiquitin-conjugating enzyme]-L-cysteine + [acceptor protein]-L-lysine = [E2 ubiquitin-conjugating enzyme]-L-cysteine + N(6)-ubiquitinyl-[acceptor protein]-L-lysine.</text>
        <dbReference type="EC" id="2.3.2.27"/>
    </reaction>
</comment>
<dbReference type="SUPFAM" id="SSF50978">
    <property type="entry name" value="WD40 repeat-like"/>
    <property type="match status" value="1"/>
</dbReference>
<keyword evidence="4" id="KW-0539">Nucleus</keyword>
<keyword evidence="2" id="KW-0677">Repeat</keyword>
<keyword evidence="4" id="KW-0507">mRNA processing</keyword>
<dbReference type="FunFam" id="2.130.10.10:FF:000043">
    <property type="entry name" value="pre-mRNA-processing factor 19"/>
    <property type="match status" value="1"/>
</dbReference>